<reference evidence="2 3" key="1">
    <citation type="submission" date="2020-08" db="EMBL/GenBank/DDBJ databases">
        <title>Sequencing the genomes of 1000 actinobacteria strains.</title>
        <authorList>
            <person name="Klenk H.-P."/>
        </authorList>
    </citation>
    <scope>NUCLEOTIDE SEQUENCE [LARGE SCALE GENOMIC DNA]</scope>
    <source>
        <strain evidence="2 3">DSM 28796</strain>
    </source>
</reference>
<sequence length="193" mass="21079">MTTPNPAAAALPSPVPQPVASPSAAPPPAADPPLLAGERESLDAWLEYFRAAVLRKIDGLSPEQLARRPIPPSPLSPLGLVRHLGTVEAYWLREVLWDDEQPDPYCAPENPDGDHLDGTAESAPEDLEIYRAQVAAAREAQAEWEDLDLPVRGDRGGAEVNLRWILTHLIEEYARHLGHLDLLCEVIDGRTGE</sequence>
<evidence type="ECO:0008006" key="4">
    <source>
        <dbReference type="Google" id="ProtNLM"/>
    </source>
</evidence>
<dbReference type="SUPFAM" id="SSF109854">
    <property type="entry name" value="DinB/YfiT-like putative metalloenzymes"/>
    <property type="match status" value="1"/>
</dbReference>
<dbReference type="InterPro" id="IPR034660">
    <property type="entry name" value="DinB/YfiT-like"/>
</dbReference>
<protein>
    <recommendedName>
        <fullName evidence="4">Mini-circle protein</fullName>
    </recommendedName>
</protein>
<organism evidence="2 3">
    <name type="scientific">Brachybacterium aquaticum</name>
    <dbReference type="NCBI Taxonomy" id="1432564"/>
    <lineage>
        <taxon>Bacteria</taxon>
        <taxon>Bacillati</taxon>
        <taxon>Actinomycetota</taxon>
        <taxon>Actinomycetes</taxon>
        <taxon>Micrococcales</taxon>
        <taxon>Dermabacteraceae</taxon>
        <taxon>Brachybacterium</taxon>
    </lineage>
</organism>
<dbReference type="Gene3D" id="1.20.120.450">
    <property type="entry name" value="dinb family like domain"/>
    <property type="match status" value="1"/>
</dbReference>
<keyword evidence="3" id="KW-1185">Reference proteome</keyword>
<evidence type="ECO:0000256" key="1">
    <source>
        <dbReference type="SAM" id="MobiDB-lite"/>
    </source>
</evidence>
<feature type="compositionally biased region" description="Low complexity" evidence="1">
    <location>
        <begin position="1"/>
        <end position="12"/>
    </location>
</feature>
<dbReference type="InterPro" id="IPR007061">
    <property type="entry name" value="MST-like"/>
</dbReference>
<evidence type="ECO:0000313" key="2">
    <source>
        <dbReference type="EMBL" id="MBB5833088.1"/>
    </source>
</evidence>
<accession>A0A841AJ88</accession>
<dbReference type="Pfam" id="PF04978">
    <property type="entry name" value="MST"/>
    <property type="match status" value="1"/>
</dbReference>
<evidence type="ECO:0000313" key="3">
    <source>
        <dbReference type="Proteomes" id="UP000588158"/>
    </source>
</evidence>
<dbReference type="AlphaFoldDB" id="A0A841AJ88"/>
<gene>
    <name evidence="2" type="ORF">HNR70_002901</name>
</gene>
<name>A0A841AJ88_9MICO</name>
<comment type="caution">
    <text evidence="2">The sequence shown here is derived from an EMBL/GenBank/DDBJ whole genome shotgun (WGS) entry which is preliminary data.</text>
</comment>
<dbReference type="Proteomes" id="UP000588158">
    <property type="component" value="Unassembled WGS sequence"/>
</dbReference>
<feature type="compositionally biased region" description="Pro residues" evidence="1">
    <location>
        <begin position="13"/>
        <end position="31"/>
    </location>
</feature>
<proteinExistence type="predicted"/>
<dbReference type="RefSeq" id="WP_184326301.1">
    <property type="nucleotide sequence ID" value="NZ_JACHLZ010000001.1"/>
</dbReference>
<feature type="region of interest" description="Disordered" evidence="1">
    <location>
        <begin position="1"/>
        <end position="36"/>
    </location>
</feature>
<dbReference type="EMBL" id="JACHLZ010000001">
    <property type="protein sequence ID" value="MBB5833088.1"/>
    <property type="molecule type" value="Genomic_DNA"/>
</dbReference>